<evidence type="ECO:0000256" key="6">
    <source>
        <dbReference type="ARBA" id="ARBA00022989"/>
    </source>
</evidence>
<feature type="transmembrane region" description="Helical" evidence="10">
    <location>
        <begin position="357"/>
        <end position="375"/>
    </location>
</feature>
<evidence type="ECO:0000256" key="10">
    <source>
        <dbReference type="SAM" id="Phobius"/>
    </source>
</evidence>
<keyword evidence="4" id="KW-1003">Cell membrane</keyword>
<dbReference type="PANTHER" id="PTHR43298">
    <property type="entry name" value="MULTIDRUG RESISTANCE PROTEIN NORM-RELATED"/>
    <property type="match status" value="1"/>
</dbReference>
<feature type="transmembrane region" description="Helical" evidence="10">
    <location>
        <begin position="195"/>
        <end position="218"/>
    </location>
</feature>
<feature type="transmembrane region" description="Helical" evidence="10">
    <location>
        <begin position="253"/>
        <end position="280"/>
    </location>
</feature>
<dbReference type="GO" id="GO:0015297">
    <property type="term" value="F:antiporter activity"/>
    <property type="evidence" value="ECO:0007669"/>
    <property type="project" value="UniProtKB-KW"/>
</dbReference>
<dbReference type="STRING" id="1002526.SAMN05216578_102341"/>
<reference evidence="11 12" key="1">
    <citation type="submission" date="2016-10" db="EMBL/GenBank/DDBJ databases">
        <authorList>
            <person name="de Groot N.N."/>
        </authorList>
    </citation>
    <scope>NUCLEOTIDE SEQUENCE [LARGE SCALE GENOMIC DNA]</scope>
    <source>
        <strain evidence="11 12">JCM 18415</strain>
    </source>
</reference>
<evidence type="ECO:0000313" key="12">
    <source>
        <dbReference type="Proteomes" id="UP000242815"/>
    </source>
</evidence>
<keyword evidence="2" id="KW-0813">Transport</keyword>
<feature type="transmembrane region" description="Helical" evidence="10">
    <location>
        <begin position="62"/>
        <end position="88"/>
    </location>
</feature>
<dbReference type="InterPro" id="IPR050222">
    <property type="entry name" value="MATE_MdtK"/>
</dbReference>
<evidence type="ECO:0000256" key="9">
    <source>
        <dbReference type="ARBA" id="ARBA00031636"/>
    </source>
</evidence>
<evidence type="ECO:0000256" key="1">
    <source>
        <dbReference type="ARBA" id="ARBA00004429"/>
    </source>
</evidence>
<feature type="transmembrane region" description="Helical" evidence="10">
    <location>
        <begin position="100"/>
        <end position="125"/>
    </location>
</feature>
<gene>
    <name evidence="11" type="ORF">SAMN05216578_102341</name>
</gene>
<evidence type="ECO:0000313" key="11">
    <source>
        <dbReference type="EMBL" id="SFQ71392.1"/>
    </source>
</evidence>
<dbReference type="AlphaFoldDB" id="A0A1I6ARY0"/>
<dbReference type="Pfam" id="PF01554">
    <property type="entry name" value="MatE"/>
    <property type="match status" value="2"/>
</dbReference>
<evidence type="ECO:0000256" key="4">
    <source>
        <dbReference type="ARBA" id="ARBA00022475"/>
    </source>
</evidence>
<name>A0A1I6ARY0_9GAMM</name>
<keyword evidence="6 10" id="KW-1133">Transmembrane helix</keyword>
<dbReference type="GO" id="GO:0006811">
    <property type="term" value="P:monoatomic ion transport"/>
    <property type="evidence" value="ECO:0007669"/>
    <property type="project" value="UniProtKB-KW"/>
</dbReference>
<feature type="transmembrane region" description="Helical" evidence="10">
    <location>
        <begin position="137"/>
        <end position="155"/>
    </location>
</feature>
<dbReference type="EMBL" id="FOYD01000002">
    <property type="protein sequence ID" value="SFQ71392.1"/>
    <property type="molecule type" value="Genomic_DNA"/>
</dbReference>
<organism evidence="11 12">
    <name type="scientific">Halopseudomonas formosensis</name>
    <dbReference type="NCBI Taxonomy" id="1002526"/>
    <lineage>
        <taxon>Bacteria</taxon>
        <taxon>Pseudomonadati</taxon>
        <taxon>Pseudomonadota</taxon>
        <taxon>Gammaproteobacteria</taxon>
        <taxon>Pseudomonadales</taxon>
        <taxon>Pseudomonadaceae</taxon>
        <taxon>Halopseudomonas</taxon>
    </lineage>
</organism>
<dbReference type="CDD" id="cd13131">
    <property type="entry name" value="MATE_NorM_like"/>
    <property type="match status" value="1"/>
</dbReference>
<feature type="transmembrane region" description="Helical" evidence="10">
    <location>
        <begin position="167"/>
        <end position="189"/>
    </location>
</feature>
<feature type="transmembrane region" description="Helical" evidence="10">
    <location>
        <begin position="396"/>
        <end position="417"/>
    </location>
</feature>
<sequence length="483" mass="50824">MTSSETPTRWRRSVTELRALIWLALPILAAQLSHTLLGFVDTAMAGRVSAVDLAAVALGNSFWVPTFLFITGVLLIITSKVAALNGAGRLEQTGALMRQAAWLGLALGSLAGLLLCAVEPVLHWAGVDPALIPKSVGYIRAVALGFPAIGLYQALRGMTDGLSRTKPAMVIGFLGLILNVPANYVLVYGKLGLPAMGGVGCGVATTLVMWFMLACMVLHLKRASLYRACGLFDRFEWPNWPVQRSLLGLGLPIGISLFAETSMFALIAVLIGSLGAVVVASHQVTLSLSSLVFMVPFSLGLAITVRVGHNLGMHGARTALFSAKVGIAVALFCATVSATALLLLAEQLPHIYTRDPAVLALSASLLAYAALYQFSDSIQVACAGALRGYQDTRVPMLLTMIAYWLIGLPSGYVLGLTDLLGAPRGPAGFWQGLILGLTAAALFLSLRLAVIGGRRKRVLGAPMGLPAGTQHPLPGPLPQSKQD</sequence>
<evidence type="ECO:0000256" key="5">
    <source>
        <dbReference type="ARBA" id="ARBA00022692"/>
    </source>
</evidence>
<comment type="subcellular location">
    <subcellularLocation>
        <location evidence="1">Cell inner membrane</location>
        <topology evidence="1">Multi-pass membrane protein</topology>
    </subcellularLocation>
</comment>
<dbReference type="NCBIfam" id="TIGR00797">
    <property type="entry name" value="matE"/>
    <property type="match status" value="1"/>
</dbReference>
<dbReference type="PIRSF" id="PIRSF006603">
    <property type="entry name" value="DinF"/>
    <property type="match status" value="1"/>
</dbReference>
<evidence type="ECO:0000256" key="7">
    <source>
        <dbReference type="ARBA" id="ARBA00023065"/>
    </source>
</evidence>
<feature type="transmembrane region" description="Helical" evidence="10">
    <location>
        <begin position="286"/>
        <end position="305"/>
    </location>
</feature>
<evidence type="ECO:0000256" key="8">
    <source>
        <dbReference type="ARBA" id="ARBA00023136"/>
    </source>
</evidence>
<feature type="transmembrane region" description="Helical" evidence="10">
    <location>
        <begin position="325"/>
        <end position="345"/>
    </location>
</feature>
<keyword evidence="8 10" id="KW-0472">Membrane</keyword>
<dbReference type="InterPro" id="IPR048279">
    <property type="entry name" value="MdtK-like"/>
</dbReference>
<dbReference type="InterPro" id="IPR002528">
    <property type="entry name" value="MATE_fam"/>
</dbReference>
<dbReference type="PANTHER" id="PTHR43298:SF2">
    <property type="entry name" value="FMN_FAD EXPORTER YEEO-RELATED"/>
    <property type="match status" value="1"/>
</dbReference>
<feature type="transmembrane region" description="Helical" evidence="10">
    <location>
        <begin position="429"/>
        <end position="450"/>
    </location>
</feature>
<proteinExistence type="predicted"/>
<keyword evidence="5 10" id="KW-0812">Transmembrane</keyword>
<dbReference type="Proteomes" id="UP000242815">
    <property type="component" value="Unassembled WGS sequence"/>
</dbReference>
<dbReference type="RefSeq" id="WP_090537514.1">
    <property type="nucleotide sequence ID" value="NZ_FOYD01000002.1"/>
</dbReference>
<accession>A0A1I6ARY0</accession>
<keyword evidence="7" id="KW-0406">Ion transport</keyword>
<dbReference type="GO" id="GO:0005886">
    <property type="term" value="C:plasma membrane"/>
    <property type="evidence" value="ECO:0007669"/>
    <property type="project" value="UniProtKB-SubCell"/>
</dbReference>
<keyword evidence="3" id="KW-0050">Antiport</keyword>
<protein>
    <recommendedName>
        <fullName evidence="9">Multidrug-efflux transporter</fullName>
    </recommendedName>
</protein>
<evidence type="ECO:0000256" key="3">
    <source>
        <dbReference type="ARBA" id="ARBA00022449"/>
    </source>
</evidence>
<dbReference type="OrthoDB" id="9780160at2"/>
<evidence type="ECO:0000256" key="2">
    <source>
        <dbReference type="ARBA" id="ARBA00022448"/>
    </source>
</evidence>
<dbReference type="GO" id="GO:0042910">
    <property type="term" value="F:xenobiotic transmembrane transporter activity"/>
    <property type="evidence" value="ECO:0007669"/>
    <property type="project" value="InterPro"/>
</dbReference>